<evidence type="ECO:0000313" key="7">
    <source>
        <dbReference type="Proteomes" id="UP000887575"/>
    </source>
</evidence>
<dbReference type="GO" id="GO:0022857">
    <property type="term" value="F:transmembrane transporter activity"/>
    <property type="evidence" value="ECO:0007669"/>
    <property type="project" value="InterPro"/>
</dbReference>
<comment type="subcellular location">
    <subcellularLocation>
        <location evidence="1">Membrane</location>
        <topology evidence="1">Multi-pass membrane protein</topology>
    </subcellularLocation>
</comment>
<feature type="transmembrane region" description="Helical" evidence="5">
    <location>
        <begin position="450"/>
        <end position="471"/>
    </location>
</feature>
<dbReference type="InterPro" id="IPR011701">
    <property type="entry name" value="MFS"/>
</dbReference>
<accession>A0AAF3J4B4</accession>
<feature type="transmembrane region" description="Helical" evidence="5">
    <location>
        <begin position="217"/>
        <end position="236"/>
    </location>
</feature>
<evidence type="ECO:0000256" key="3">
    <source>
        <dbReference type="ARBA" id="ARBA00022989"/>
    </source>
</evidence>
<dbReference type="GO" id="GO:0006820">
    <property type="term" value="P:monoatomic anion transport"/>
    <property type="evidence" value="ECO:0007669"/>
    <property type="project" value="TreeGrafter"/>
</dbReference>
<feature type="domain" description="Major facilitator superfamily (MFS) profile" evidence="6">
    <location>
        <begin position="44"/>
        <end position="475"/>
    </location>
</feature>
<evidence type="ECO:0000259" key="6">
    <source>
        <dbReference type="PROSITE" id="PS50850"/>
    </source>
</evidence>
<evidence type="ECO:0000256" key="5">
    <source>
        <dbReference type="SAM" id="Phobius"/>
    </source>
</evidence>
<dbReference type="InterPro" id="IPR050382">
    <property type="entry name" value="MFS_Na/Anion_cotransporter"/>
</dbReference>
<evidence type="ECO:0000313" key="8">
    <source>
        <dbReference type="WBParaSite" id="MBELARI_LOCUS15320"/>
    </source>
</evidence>
<dbReference type="SUPFAM" id="SSF103473">
    <property type="entry name" value="MFS general substrate transporter"/>
    <property type="match status" value="1"/>
</dbReference>
<dbReference type="AlphaFoldDB" id="A0AAF3J4B4"/>
<feature type="transmembrane region" description="Helical" evidence="5">
    <location>
        <begin position="423"/>
        <end position="444"/>
    </location>
</feature>
<dbReference type="InterPro" id="IPR036259">
    <property type="entry name" value="MFS_trans_sf"/>
</dbReference>
<protein>
    <submittedName>
        <fullName evidence="8">Major facilitator superfamily (MFS) profile domain-containing protein</fullName>
    </submittedName>
</protein>
<dbReference type="WBParaSite" id="MBELARI_LOCUS15320">
    <property type="protein sequence ID" value="MBELARI_LOCUS15320"/>
    <property type="gene ID" value="MBELARI_LOCUS15320"/>
</dbReference>
<keyword evidence="3 5" id="KW-1133">Transmembrane helix</keyword>
<dbReference type="Proteomes" id="UP000887575">
    <property type="component" value="Unassembled WGS sequence"/>
</dbReference>
<evidence type="ECO:0000256" key="4">
    <source>
        <dbReference type="ARBA" id="ARBA00023136"/>
    </source>
</evidence>
<feature type="transmembrane region" description="Helical" evidence="5">
    <location>
        <begin position="358"/>
        <end position="377"/>
    </location>
</feature>
<feature type="transmembrane region" description="Helical" evidence="5">
    <location>
        <begin position="97"/>
        <end position="117"/>
    </location>
</feature>
<feature type="transmembrane region" description="Helical" evidence="5">
    <location>
        <begin position="124"/>
        <end position="143"/>
    </location>
</feature>
<sequence>MKEDDHPGLFSFRSHRLRISFLLSIAFCVTVCMRVNMSLGVTCMVNATAFAPKSILLDNESLPTRSSASCHPINDEKTAQIDGYGGTLLWSPSMTSILLSAPFYGQLVTMTFAGYLADRYGPKLALMGSVVNCMIGTAMGPFLAVRSYWGFWCSRALLGVGQTFVFPSCNSMAAKWFPPEERATIGAIYTSGVQVAAGFTSFFVAALCTSPLGWPSIFYSFALIGFIWLLFWKFFVTDLPSENKWLSESEQLYIEKSTNSKKNSQHFKEQVFPWRKILLSRVTQAVYVSQFAFGYCAVLIQTYLPLYLKAELYLPIHKNGVFMITPFLSQIISKNLFALISDYLKRNGYFDPTSLGKVFQTFSCLGVAASLLGMIYLPSCENSWVVIPILTLYGSAFSASIPGSFASLLTIAPPYTGTVSSIAMAYLTVAGIGATQLVTILEFLEWPNKWTIVFATGAALNVFSLMAFLLFGEIKIQEWAELKEVDAETAELKGLVHS</sequence>
<keyword evidence="4 5" id="KW-0472">Membrane</keyword>
<feature type="transmembrane region" description="Helical" evidence="5">
    <location>
        <begin position="383"/>
        <end position="411"/>
    </location>
</feature>
<feature type="transmembrane region" description="Helical" evidence="5">
    <location>
        <begin position="21"/>
        <end position="47"/>
    </location>
</feature>
<name>A0AAF3J4B4_9BILA</name>
<dbReference type="Pfam" id="PF07690">
    <property type="entry name" value="MFS_1"/>
    <property type="match status" value="1"/>
</dbReference>
<dbReference type="PROSITE" id="PS50850">
    <property type="entry name" value="MFS"/>
    <property type="match status" value="1"/>
</dbReference>
<feature type="transmembrane region" description="Helical" evidence="5">
    <location>
        <begin position="320"/>
        <end position="337"/>
    </location>
</feature>
<feature type="transmembrane region" description="Helical" evidence="5">
    <location>
        <begin position="285"/>
        <end position="308"/>
    </location>
</feature>
<dbReference type="InterPro" id="IPR020846">
    <property type="entry name" value="MFS_dom"/>
</dbReference>
<evidence type="ECO:0000256" key="2">
    <source>
        <dbReference type="ARBA" id="ARBA00022692"/>
    </source>
</evidence>
<keyword evidence="7" id="KW-1185">Reference proteome</keyword>
<feature type="transmembrane region" description="Helical" evidence="5">
    <location>
        <begin position="187"/>
        <end position="205"/>
    </location>
</feature>
<keyword evidence="2 5" id="KW-0812">Transmembrane</keyword>
<dbReference type="GO" id="GO:0016020">
    <property type="term" value="C:membrane"/>
    <property type="evidence" value="ECO:0007669"/>
    <property type="project" value="UniProtKB-SubCell"/>
</dbReference>
<evidence type="ECO:0000256" key="1">
    <source>
        <dbReference type="ARBA" id="ARBA00004141"/>
    </source>
</evidence>
<dbReference type="PANTHER" id="PTHR11662:SF405">
    <property type="entry name" value="PROTEIN CBG12249"/>
    <property type="match status" value="1"/>
</dbReference>
<organism evidence="7 8">
    <name type="scientific">Mesorhabditis belari</name>
    <dbReference type="NCBI Taxonomy" id="2138241"/>
    <lineage>
        <taxon>Eukaryota</taxon>
        <taxon>Metazoa</taxon>
        <taxon>Ecdysozoa</taxon>
        <taxon>Nematoda</taxon>
        <taxon>Chromadorea</taxon>
        <taxon>Rhabditida</taxon>
        <taxon>Rhabditina</taxon>
        <taxon>Rhabditomorpha</taxon>
        <taxon>Rhabditoidea</taxon>
        <taxon>Rhabditidae</taxon>
        <taxon>Mesorhabditinae</taxon>
        <taxon>Mesorhabditis</taxon>
    </lineage>
</organism>
<dbReference type="PANTHER" id="PTHR11662">
    <property type="entry name" value="SOLUTE CARRIER FAMILY 17"/>
    <property type="match status" value="1"/>
</dbReference>
<proteinExistence type="predicted"/>
<reference evidence="8" key="1">
    <citation type="submission" date="2024-02" db="UniProtKB">
        <authorList>
            <consortium name="WormBaseParasite"/>
        </authorList>
    </citation>
    <scope>IDENTIFICATION</scope>
</reference>
<dbReference type="Gene3D" id="1.20.1250.20">
    <property type="entry name" value="MFS general substrate transporter like domains"/>
    <property type="match status" value="2"/>
</dbReference>